<dbReference type="GO" id="GO:0016787">
    <property type="term" value="F:hydrolase activity"/>
    <property type="evidence" value="ECO:0007669"/>
    <property type="project" value="UniProtKB-KW"/>
</dbReference>
<name>A0A2R5HK22_9LACT</name>
<evidence type="ECO:0000313" key="7">
    <source>
        <dbReference type="Proteomes" id="UP000245021"/>
    </source>
</evidence>
<keyword evidence="2" id="KW-0479">Metal-binding</keyword>
<dbReference type="EMBL" id="BFFO01000005">
    <property type="protein sequence ID" value="GBG96791.1"/>
    <property type="molecule type" value="Genomic_DNA"/>
</dbReference>
<protein>
    <submittedName>
        <fullName evidence="6">Metallo-beta-lactamase domain protein</fullName>
    </submittedName>
</protein>
<evidence type="ECO:0000256" key="1">
    <source>
        <dbReference type="ARBA" id="ARBA00001947"/>
    </source>
</evidence>
<feature type="domain" description="Metallo-beta-lactamase" evidence="5">
    <location>
        <begin position="14"/>
        <end position="193"/>
    </location>
</feature>
<gene>
    <name evidence="6" type="primary">gloB</name>
    <name evidence="6" type="ORF">NtB2_00915</name>
</gene>
<evidence type="ECO:0000313" key="6">
    <source>
        <dbReference type="EMBL" id="GBG96791.1"/>
    </source>
</evidence>
<evidence type="ECO:0000256" key="2">
    <source>
        <dbReference type="ARBA" id="ARBA00022723"/>
    </source>
</evidence>
<dbReference type="CDD" id="cd06262">
    <property type="entry name" value="metallo-hydrolase-like_MBL-fold"/>
    <property type="match status" value="1"/>
</dbReference>
<keyword evidence="4" id="KW-0862">Zinc</keyword>
<dbReference type="RefSeq" id="WP_109245763.1">
    <property type="nucleotide sequence ID" value="NZ_BFFO01000005.1"/>
</dbReference>
<reference evidence="6 7" key="1">
    <citation type="journal article" date="2018" name="Genome Announc.">
        <title>Draft Genome Sequence of Lactococcus sp. Strain NtB2 (JCM 32569), Isolated from the Gut of the Higher Termite Nasutitermes takasagoensis.</title>
        <authorList>
            <person name="Noda S."/>
            <person name="Aihara C."/>
            <person name="Yuki M."/>
            <person name="Ohkuma M."/>
        </authorList>
    </citation>
    <scope>NUCLEOTIDE SEQUENCE [LARGE SCALE GENOMIC DNA]</scope>
    <source>
        <strain evidence="6 7">NtB2</strain>
    </source>
</reference>
<dbReference type="Pfam" id="PF00753">
    <property type="entry name" value="Lactamase_B"/>
    <property type="match status" value="1"/>
</dbReference>
<sequence>MTLDIKKYTNSIAQENSYLLSNASFNFVIDPGSEPEQLIADLKASGKPLASIFLSHAHFDHIMGLDELLLAFPDAMLFLHAEEHSWLQDPKLNASQLFLGQPVTSTAQPNAYIIRAPYLFGETELSVRYTPGHSIGGVSLIFEKEKIVFSGDALFYHTIGRTDLPTGNQEQLLTSIHNELLSLPDDYVIYPGHGPRTSVGEEKQNNPYL</sequence>
<dbReference type="SMART" id="SM00849">
    <property type="entry name" value="Lactamase_B"/>
    <property type="match status" value="1"/>
</dbReference>
<evidence type="ECO:0000256" key="4">
    <source>
        <dbReference type="ARBA" id="ARBA00022833"/>
    </source>
</evidence>
<accession>A0A2R5HK22</accession>
<dbReference type="OrthoDB" id="9802248at2"/>
<evidence type="ECO:0000259" key="5">
    <source>
        <dbReference type="SMART" id="SM00849"/>
    </source>
</evidence>
<dbReference type="PANTHER" id="PTHR46233">
    <property type="entry name" value="HYDROXYACYLGLUTATHIONE HYDROLASE GLOC"/>
    <property type="match status" value="1"/>
</dbReference>
<dbReference type="SUPFAM" id="SSF56281">
    <property type="entry name" value="Metallo-hydrolase/oxidoreductase"/>
    <property type="match status" value="1"/>
</dbReference>
<dbReference type="PANTHER" id="PTHR46233:SF3">
    <property type="entry name" value="HYDROXYACYLGLUTATHIONE HYDROLASE GLOC"/>
    <property type="match status" value="1"/>
</dbReference>
<organism evidence="6 7">
    <name type="scientific">Lactococcus termiticola</name>
    <dbReference type="NCBI Taxonomy" id="2169526"/>
    <lineage>
        <taxon>Bacteria</taxon>
        <taxon>Bacillati</taxon>
        <taxon>Bacillota</taxon>
        <taxon>Bacilli</taxon>
        <taxon>Lactobacillales</taxon>
        <taxon>Streptococcaceae</taxon>
        <taxon>Lactococcus</taxon>
    </lineage>
</organism>
<dbReference type="Gene3D" id="3.60.15.10">
    <property type="entry name" value="Ribonuclease Z/Hydroxyacylglutathione hydrolase-like"/>
    <property type="match status" value="1"/>
</dbReference>
<keyword evidence="3" id="KW-0378">Hydrolase</keyword>
<dbReference type="InterPro" id="IPR051453">
    <property type="entry name" value="MBL_Glyoxalase_II"/>
</dbReference>
<dbReference type="InterPro" id="IPR001279">
    <property type="entry name" value="Metallo-B-lactamas"/>
</dbReference>
<dbReference type="AlphaFoldDB" id="A0A2R5HK22"/>
<keyword evidence="7" id="KW-1185">Reference proteome</keyword>
<proteinExistence type="predicted"/>
<dbReference type="InterPro" id="IPR036866">
    <property type="entry name" value="RibonucZ/Hydroxyglut_hydro"/>
</dbReference>
<dbReference type="Proteomes" id="UP000245021">
    <property type="component" value="Unassembled WGS sequence"/>
</dbReference>
<comment type="caution">
    <text evidence="6">The sequence shown here is derived from an EMBL/GenBank/DDBJ whole genome shotgun (WGS) entry which is preliminary data.</text>
</comment>
<evidence type="ECO:0000256" key="3">
    <source>
        <dbReference type="ARBA" id="ARBA00022801"/>
    </source>
</evidence>
<comment type="cofactor">
    <cofactor evidence="1">
        <name>Zn(2+)</name>
        <dbReference type="ChEBI" id="CHEBI:29105"/>
    </cofactor>
</comment>
<dbReference type="GO" id="GO:0046872">
    <property type="term" value="F:metal ion binding"/>
    <property type="evidence" value="ECO:0007669"/>
    <property type="project" value="UniProtKB-KW"/>
</dbReference>